<dbReference type="Proteomes" id="UP000199126">
    <property type="component" value="Unassembled WGS sequence"/>
</dbReference>
<keyword evidence="2" id="KW-1185">Reference proteome</keyword>
<evidence type="ECO:0000313" key="2">
    <source>
        <dbReference type="Proteomes" id="UP000199126"/>
    </source>
</evidence>
<protein>
    <submittedName>
        <fullName evidence="1">Uncharacterized protein</fullName>
    </submittedName>
</protein>
<proteinExistence type="predicted"/>
<gene>
    <name evidence="1" type="ORF">SAMN04487948_13029</name>
</gene>
<sequence>MAQAALCPYRKGLHTYLIYHDMNRRTYLSALGAGLATLSGCTASALSNKNSSSSEYPTEPVRGKAEAITTQRKITRDSVAYLEKTHEVRIVAAYRHTNHEAVENGAPPEREPVHESIPFERWAETESAFVGAEAVQTAIFDQTSNGEQSISVGVSGENKEHQIRVHHLNDSPIAFDKLVALTPRSVTATISISGVIHTATYPVTVTHTELRFE</sequence>
<accession>A0A1H8WIF0</accession>
<reference evidence="2" key="1">
    <citation type="submission" date="2016-10" db="EMBL/GenBank/DDBJ databases">
        <authorList>
            <person name="Varghese N."/>
            <person name="Submissions S."/>
        </authorList>
    </citation>
    <scope>NUCLEOTIDE SEQUENCE [LARGE SCALE GENOMIC DNA]</scope>
    <source>
        <strain evidence="2">CGMCC 1.10121</strain>
    </source>
</reference>
<organism evidence="1 2">
    <name type="scientific">Halogranum amylolyticum</name>
    <dbReference type="NCBI Taxonomy" id="660520"/>
    <lineage>
        <taxon>Archaea</taxon>
        <taxon>Methanobacteriati</taxon>
        <taxon>Methanobacteriota</taxon>
        <taxon>Stenosarchaea group</taxon>
        <taxon>Halobacteria</taxon>
        <taxon>Halobacteriales</taxon>
        <taxon>Haloferacaceae</taxon>
    </lineage>
</organism>
<dbReference type="EMBL" id="FODV01000030">
    <property type="protein sequence ID" value="SEP27293.1"/>
    <property type="molecule type" value="Genomic_DNA"/>
</dbReference>
<dbReference type="AlphaFoldDB" id="A0A1H8WIF0"/>
<name>A0A1H8WIF0_9EURY</name>
<evidence type="ECO:0000313" key="1">
    <source>
        <dbReference type="EMBL" id="SEP27293.1"/>
    </source>
</evidence>